<accession>A0A6B2LF57</accession>
<evidence type="ECO:0008006" key="3">
    <source>
        <dbReference type="Google" id="ProtNLM"/>
    </source>
</evidence>
<comment type="similarity">
    <text evidence="1">Belongs to the HIT family.</text>
</comment>
<dbReference type="Pfam" id="PF11969">
    <property type="entry name" value="DcpS_C"/>
    <property type="match status" value="1"/>
</dbReference>
<dbReference type="GO" id="GO:0005634">
    <property type="term" value="C:nucleus"/>
    <property type="evidence" value="ECO:0007669"/>
    <property type="project" value="TreeGrafter"/>
</dbReference>
<evidence type="ECO:0000313" key="2">
    <source>
        <dbReference type="EMBL" id="NDV35421.1"/>
    </source>
</evidence>
<dbReference type="Gene3D" id="3.30.200.40">
    <property type="entry name" value="Scavenger mRNA decapping enzyme, N-terminal domain"/>
    <property type="match status" value="1"/>
</dbReference>
<protein>
    <recommendedName>
        <fullName evidence="3">HIT domain-containing protein</fullName>
    </recommendedName>
</protein>
<evidence type="ECO:0000256" key="1">
    <source>
        <dbReference type="ARBA" id="ARBA00010208"/>
    </source>
</evidence>
<dbReference type="Gene3D" id="3.30.428.10">
    <property type="entry name" value="HIT-like"/>
    <property type="match status" value="1"/>
</dbReference>
<dbReference type="SUPFAM" id="SSF54197">
    <property type="entry name" value="HIT-like"/>
    <property type="match status" value="1"/>
</dbReference>
<reference evidence="2" key="1">
    <citation type="journal article" date="2020" name="J. Eukaryot. Microbiol.">
        <title>De novo Sequencing, Assembly and Annotation of the Transcriptome for the Free-Living Testate Amoeba Arcella intermedia.</title>
        <authorList>
            <person name="Ribeiro G.M."/>
            <person name="Porfirio-Sousa A.L."/>
            <person name="Maurer-Alcala X.X."/>
            <person name="Katz L.A."/>
            <person name="Lahr D.J.G."/>
        </authorList>
    </citation>
    <scope>NUCLEOTIDE SEQUENCE</scope>
</reference>
<dbReference type="PANTHER" id="PTHR12978">
    <property type="entry name" value="HISTIDINE TRIAD HIT PROTEIN MEMBER"/>
    <property type="match status" value="1"/>
</dbReference>
<dbReference type="GO" id="GO:0000340">
    <property type="term" value="F:RNA 7-methylguanosine cap binding"/>
    <property type="evidence" value="ECO:0007669"/>
    <property type="project" value="TreeGrafter"/>
</dbReference>
<dbReference type="GO" id="GO:0000932">
    <property type="term" value="C:P-body"/>
    <property type="evidence" value="ECO:0007669"/>
    <property type="project" value="TreeGrafter"/>
</dbReference>
<dbReference type="Pfam" id="PF05652">
    <property type="entry name" value="DcpS"/>
    <property type="match status" value="1"/>
</dbReference>
<dbReference type="GO" id="GO:0000290">
    <property type="term" value="P:deadenylation-dependent decapping of nuclear-transcribed mRNA"/>
    <property type="evidence" value="ECO:0007669"/>
    <property type="project" value="InterPro"/>
</dbReference>
<dbReference type="InterPro" id="IPR036265">
    <property type="entry name" value="HIT-like_sf"/>
</dbReference>
<proteinExistence type="inferred from homology"/>
<dbReference type="InterPro" id="IPR011145">
    <property type="entry name" value="Scavenger_mRNA_decap_enz_N"/>
</dbReference>
<dbReference type="EMBL" id="GIBP01006452">
    <property type="protein sequence ID" value="NDV35421.1"/>
    <property type="molecule type" value="Transcribed_RNA"/>
</dbReference>
<dbReference type="AlphaFoldDB" id="A0A6B2LF57"/>
<dbReference type="GO" id="GO:0016787">
    <property type="term" value="F:hydrolase activity"/>
    <property type="evidence" value="ECO:0007669"/>
    <property type="project" value="InterPro"/>
</dbReference>
<name>A0A6B2LF57_9EUKA</name>
<sequence>MGGKDAVLIFQKERFYVEGMAALFSHNTKLIKQTSSDIYHFYKVECDPSLNSLKVKIIYPASQKDIKDFQRSTSICVRETPQIYMSIIKPYIQSIPESRTKWIDNILAHHPASDQAKYIFYEDDEFVLVPDTKWDRSNLNQLWCLAIVKDKNLKSIRDLNSSHLPLLKSIHQSSLTAIEKQYRLKRSEILVFVQYLPSFFHLHIHFAHFSRCGGNRMILVEDIIQNIHLAPQYYLTSDLTILVGDHMDLYQPLKAHLNIL</sequence>
<dbReference type="SUPFAM" id="SSF102860">
    <property type="entry name" value="mRNA decapping enzyme DcpS N-terminal domain"/>
    <property type="match status" value="1"/>
</dbReference>
<organism evidence="2">
    <name type="scientific">Arcella intermedia</name>
    <dbReference type="NCBI Taxonomy" id="1963864"/>
    <lineage>
        <taxon>Eukaryota</taxon>
        <taxon>Amoebozoa</taxon>
        <taxon>Tubulinea</taxon>
        <taxon>Elardia</taxon>
        <taxon>Arcellinida</taxon>
        <taxon>Sphaerothecina</taxon>
        <taxon>Arcellidae</taxon>
        <taxon>Arcella</taxon>
    </lineage>
</organism>
<dbReference type="PANTHER" id="PTHR12978:SF0">
    <property type="entry name" value="M7GPPPX DIPHOSPHATASE"/>
    <property type="match status" value="1"/>
</dbReference>
<dbReference type="InterPro" id="IPR008594">
    <property type="entry name" value="DcpS/DCS2"/>
</dbReference>